<dbReference type="SUPFAM" id="SSF52200">
    <property type="entry name" value="Toll/Interleukin receptor TIR domain"/>
    <property type="match status" value="1"/>
</dbReference>
<keyword evidence="2" id="KW-0677">Repeat</keyword>
<dbReference type="InterPro" id="IPR015943">
    <property type="entry name" value="WD40/YVTN_repeat-like_dom_sf"/>
</dbReference>
<dbReference type="SMART" id="SM00320">
    <property type="entry name" value="WD40"/>
    <property type="match status" value="11"/>
</dbReference>
<dbReference type="PANTHER" id="PTHR22847:SF637">
    <property type="entry name" value="WD REPEAT DOMAIN 5B"/>
    <property type="match status" value="1"/>
</dbReference>
<sequence length="889" mass="93808">MDAFISYSHAADRDLAPAIHQALERLGKPWYRRRARTVYLDAAGLEVTPKLWTTIQGVLLEARYLVLLCSPEAAASEWVDREIRFWLEHHGPESILVVVTSGTWVWDEQQGRLDVENSSAAPPALAEAFVEPPRYLDLTWARTSPDMTLRNGTFRDGVAALAAPISGRSKAELEGDDLREHRKTVRTAWGAAATLAILLVCALVAALLATVNAGEATRQRDVATSRLLATQSATRTDRDPQLSTLLALAASEVSPTPEATGAMMRMVEHDRSVVGYLGGHRGVIETAAVSPDGNTFLTAGPGDPVRLWDATTRTVRAELPSNTVSVAEFGPDGRSVAVGDGFGTTVWDPGTRSARTRIDRPAYDLAFSADGTRLVVGGYRGEVIVVDAATGAEMRRLPGLTRPTSGVGLSPDGRFVAAGDWSGTFLVWDLATGAEVARTTEYASMTKGKAAFAPDGRTLAASRNGGDVLVLDLASRAWQRVPAHQETITGLTYLDADTLVTASRDGWVGRWSIPTSSRWEQIVQGPVGTTSDVAVGPDGRTILTGDFTGNAVVWRMGDDWSRARGTVTAGTAGAAEPAAGRSAILSADGLTAEVVEGDRSMRVALPVQAASVSVGGGQLAVGYTNGAVGVFDVRDGTPLRLLRGLSTGSVVALQHSPDGRLLAVGDPAGGVVLYSSTDGTEYASIPPPSVGPETFELYTHLAFSADGRMLAHSSLNHGLKVWDVPSRSAVAELKGPSSIGTTSLAFAPDGRLAQGGMDGKIVIWDVARPTDPTAVLSGQQYAVTGLSFGSDNRLAAGSASGGGVSIWDVALGARDAVLRTNTELSSQPFFLSADSLLIVDSTGQHTYDLTPDAMRTRLCASRGRDLTRAEWSLFTNGREEASVCGQSPR</sequence>
<feature type="repeat" description="WD" evidence="3">
    <location>
        <begin position="397"/>
        <end position="438"/>
    </location>
</feature>
<evidence type="ECO:0000256" key="2">
    <source>
        <dbReference type="ARBA" id="ARBA00022737"/>
    </source>
</evidence>
<dbReference type="SUPFAM" id="SSF50969">
    <property type="entry name" value="YVTN repeat-like/Quinoprotein amine dehydrogenase"/>
    <property type="match status" value="1"/>
</dbReference>
<keyword evidence="4" id="KW-1133">Transmembrane helix</keyword>
<dbReference type="Gene3D" id="3.40.50.10140">
    <property type="entry name" value="Toll/interleukin-1 receptor homology (TIR) domain"/>
    <property type="match status" value="1"/>
</dbReference>
<dbReference type="EMBL" id="JASVWF010000006">
    <property type="protein sequence ID" value="MDL5159050.1"/>
    <property type="molecule type" value="Genomic_DNA"/>
</dbReference>
<dbReference type="PANTHER" id="PTHR22847">
    <property type="entry name" value="WD40 REPEAT PROTEIN"/>
    <property type="match status" value="1"/>
</dbReference>
<accession>A0ABT7MEH2</accession>
<protein>
    <submittedName>
        <fullName evidence="6">TIR domain-containing protein</fullName>
    </submittedName>
</protein>
<dbReference type="InterPro" id="IPR011044">
    <property type="entry name" value="Quino_amine_DH_bsu"/>
</dbReference>
<evidence type="ECO:0000313" key="7">
    <source>
        <dbReference type="Proteomes" id="UP001231924"/>
    </source>
</evidence>
<dbReference type="RefSeq" id="WP_286055619.1">
    <property type="nucleotide sequence ID" value="NZ_JASVWF010000006.1"/>
</dbReference>
<keyword evidence="1 3" id="KW-0853">WD repeat</keyword>
<dbReference type="InterPro" id="IPR001680">
    <property type="entry name" value="WD40_rpt"/>
</dbReference>
<comment type="caution">
    <text evidence="6">The sequence shown here is derived from an EMBL/GenBank/DDBJ whole genome shotgun (WGS) entry which is preliminary data.</text>
</comment>
<dbReference type="Proteomes" id="UP001231924">
    <property type="component" value="Unassembled WGS sequence"/>
</dbReference>
<dbReference type="SUPFAM" id="SSF50998">
    <property type="entry name" value="Quinoprotein alcohol dehydrogenase-like"/>
    <property type="match status" value="1"/>
</dbReference>
<feature type="repeat" description="WD" evidence="3">
    <location>
        <begin position="701"/>
        <end position="732"/>
    </location>
</feature>
<evidence type="ECO:0000256" key="1">
    <source>
        <dbReference type="ARBA" id="ARBA00022574"/>
    </source>
</evidence>
<feature type="transmembrane region" description="Helical" evidence="4">
    <location>
        <begin position="188"/>
        <end position="211"/>
    </location>
</feature>
<name>A0ABT7MEH2_9PSEU</name>
<dbReference type="PROSITE" id="PS50294">
    <property type="entry name" value="WD_REPEATS_REGION"/>
    <property type="match status" value="1"/>
</dbReference>
<evidence type="ECO:0000313" key="6">
    <source>
        <dbReference type="EMBL" id="MDL5159050.1"/>
    </source>
</evidence>
<feature type="repeat" description="WD" evidence="3">
    <location>
        <begin position="776"/>
        <end position="809"/>
    </location>
</feature>
<evidence type="ECO:0000259" key="5">
    <source>
        <dbReference type="Pfam" id="PF13676"/>
    </source>
</evidence>
<feature type="domain" description="TIR" evidence="5">
    <location>
        <begin position="4"/>
        <end position="100"/>
    </location>
</feature>
<reference evidence="6 7" key="1">
    <citation type="submission" date="2023-06" db="EMBL/GenBank/DDBJ databases">
        <title>Actinomycetospora Odt1-22.</title>
        <authorList>
            <person name="Supong K."/>
        </authorList>
    </citation>
    <scope>NUCLEOTIDE SEQUENCE [LARGE SCALE GENOMIC DNA]</scope>
    <source>
        <strain evidence="6 7">Odt1-22</strain>
    </source>
</reference>
<keyword evidence="7" id="KW-1185">Reference proteome</keyword>
<feature type="repeat" description="WD" evidence="3">
    <location>
        <begin position="277"/>
        <end position="318"/>
    </location>
</feature>
<dbReference type="InterPro" id="IPR000157">
    <property type="entry name" value="TIR_dom"/>
</dbReference>
<keyword evidence="4" id="KW-0812">Transmembrane</keyword>
<evidence type="ECO:0000256" key="4">
    <source>
        <dbReference type="SAM" id="Phobius"/>
    </source>
</evidence>
<organism evidence="6 7">
    <name type="scientific">Actinomycetospora termitidis</name>
    <dbReference type="NCBI Taxonomy" id="3053470"/>
    <lineage>
        <taxon>Bacteria</taxon>
        <taxon>Bacillati</taxon>
        <taxon>Actinomycetota</taxon>
        <taxon>Actinomycetes</taxon>
        <taxon>Pseudonocardiales</taxon>
        <taxon>Pseudonocardiaceae</taxon>
        <taxon>Actinomycetospora</taxon>
    </lineage>
</organism>
<dbReference type="InterPro" id="IPR011047">
    <property type="entry name" value="Quinoprotein_ADH-like_sf"/>
</dbReference>
<keyword evidence="4" id="KW-0472">Membrane</keyword>
<dbReference type="InterPro" id="IPR035897">
    <property type="entry name" value="Toll_tir_struct_dom_sf"/>
</dbReference>
<gene>
    <name evidence="6" type="ORF">QRT03_23990</name>
</gene>
<dbReference type="PROSITE" id="PS50082">
    <property type="entry name" value="WD_REPEATS_2"/>
    <property type="match status" value="4"/>
</dbReference>
<dbReference type="Pfam" id="PF00400">
    <property type="entry name" value="WD40"/>
    <property type="match status" value="3"/>
</dbReference>
<dbReference type="Pfam" id="PF13676">
    <property type="entry name" value="TIR_2"/>
    <property type="match status" value="1"/>
</dbReference>
<evidence type="ECO:0000256" key="3">
    <source>
        <dbReference type="PROSITE-ProRule" id="PRU00221"/>
    </source>
</evidence>
<proteinExistence type="predicted"/>
<dbReference type="Gene3D" id="2.130.10.10">
    <property type="entry name" value="YVTN repeat-like/Quinoprotein amine dehydrogenase"/>
    <property type="match status" value="3"/>
</dbReference>